<reference evidence="2 3" key="1">
    <citation type="journal article" date="2021" name="Sci. Rep.">
        <title>The distribution of antibiotic resistance genes in chicken gut microbiota commensals.</title>
        <authorList>
            <person name="Juricova H."/>
            <person name="Matiasovicova J."/>
            <person name="Kubasova T."/>
            <person name="Cejkova D."/>
            <person name="Rychlik I."/>
        </authorList>
    </citation>
    <scope>NUCLEOTIDE SEQUENCE [LARGE SCALE GENOMIC DNA]</scope>
    <source>
        <strain evidence="2 3">An794</strain>
    </source>
</reference>
<accession>A0ABS2F2Y4</accession>
<keyword evidence="3" id="KW-1185">Reference proteome</keyword>
<evidence type="ECO:0000256" key="1">
    <source>
        <dbReference type="SAM" id="MobiDB-lite"/>
    </source>
</evidence>
<evidence type="ECO:0000313" key="2">
    <source>
        <dbReference type="EMBL" id="MBM6775157.1"/>
    </source>
</evidence>
<feature type="compositionally biased region" description="Low complexity" evidence="1">
    <location>
        <begin position="292"/>
        <end position="303"/>
    </location>
</feature>
<protein>
    <recommendedName>
        <fullName evidence="4">Esterase/lipase superfamily enzyme</fullName>
    </recommendedName>
</protein>
<proteinExistence type="predicted"/>
<organism evidence="2 3">
    <name type="scientific">Olsenella profusa</name>
    <dbReference type="NCBI Taxonomy" id="138595"/>
    <lineage>
        <taxon>Bacteria</taxon>
        <taxon>Bacillati</taxon>
        <taxon>Actinomycetota</taxon>
        <taxon>Coriobacteriia</taxon>
        <taxon>Coriobacteriales</taxon>
        <taxon>Atopobiaceae</taxon>
        <taxon>Olsenella</taxon>
    </lineage>
</organism>
<evidence type="ECO:0000313" key="3">
    <source>
        <dbReference type="Proteomes" id="UP000712527"/>
    </source>
</evidence>
<dbReference type="PANTHER" id="PTHR48098">
    <property type="entry name" value="ENTEROCHELIN ESTERASE-RELATED"/>
    <property type="match status" value="1"/>
</dbReference>
<sequence length="472" mass="49398">MDKKNVVCSSAILGREMHVNVYGKKGLPVVMFPTLAASPESVEEAGVIDELADYLDGAIQIFVTETIDAESWASDADPAERAQRQETFYHYVVDELVPLVHQVSKSDARPLALGADMGATHAAIVALRRPDLFQGCVCLSGSYDARRYFGDWMDATLYDNTPCAFLPQMPLDHPYVAVYRQRQLLFCTGQEASEADSLRSTREIGADLDRLGVDNWCDYWGADVTHTWYWWKKQLRYFMPIVLADVEKTTAAEKPAKKRATRKKATTTKAAATKTTKAAAEKDEKVAEKPAAKAAATKAAASKAAEKDEKAAPAPKTAAKKATAAKPAAPKAAPAKKAPAAKAEKPAAAPATIAKAEKPAAPAKAVKASVPAKAEKPAAPAKATMAAAPAKAAEKPAAKATTKAAPAKPAAKAATAEPEAKPAAKKPAAKKAAAKPAAAAEPVAKKAAAKPAASAPKTSAPKTAKGGTSAKK</sequence>
<dbReference type="Proteomes" id="UP000712527">
    <property type="component" value="Unassembled WGS sequence"/>
</dbReference>
<name>A0ABS2F2Y4_9ACTN</name>
<feature type="compositionally biased region" description="Low complexity" evidence="1">
    <location>
        <begin position="434"/>
        <end position="465"/>
    </location>
</feature>
<dbReference type="PANTHER" id="PTHR48098:SF3">
    <property type="entry name" value="IRON(III) ENTEROBACTIN ESTERASE"/>
    <property type="match status" value="1"/>
</dbReference>
<feature type="compositionally biased region" description="Low complexity" evidence="1">
    <location>
        <begin position="312"/>
        <end position="391"/>
    </location>
</feature>
<dbReference type="Pfam" id="PF00756">
    <property type="entry name" value="Esterase"/>
    <property type="match status" value="1"/>
</dbReference>
<feature type="compositionally biased region" description="Basic residues" evidence="1">
    <location>
        <begin position="423"/>
        <end position="433"/>
    </location>
</feature>
<dbReference type="InterPro" id="IPR000801">
    <property type="entry name" value="Esterase-like"/>
</dbReference>
<evidence type="ECO:0008006" key="4">
    <source>
        <dbReference type="Google" id="ProtNLM"/>
    </source>
</evidence>
<dbReference type="EMBL" id="JACSNQ010000012">
    <property type="protein sequence ID" value="MBM6775157.1"/>
    <property type="molecule type" value="Genomic_DNA"/>
</dbReference>
<feature type="compositionally biased region" description="Low complexity" evidence="1">
    <location>
        <begin position="267"/>
        <end position="278"/>
    </location>
</feature>
<dbReference type="RefSeq" id="WP_204793501.1">
    <property type="nucleotide sequence ID" value="NZ_JACSNQ010000012.1"/>
</dbReference>
<feature type="region of interest" description="Disordered" evidence="1">
    <location>
        <begin position="252"/>
        <end position="472"/>
    </location>
</feature>
<gene>
    <name evidence="2" type="ORF">H9X80_06330</name>
</gene>
<comment type="caution">
    <text evidence="2">The sequence shown here is derived from an EMBL/GenBank/DDBJ whole genome shotgun (WGS) entry which is preliminary data.</text>
</comment>
<dbReference type="InterPro" id="IPR050583">
    <property type="entry name" value="Mycobacterial_A85_antigen"/>
</dbReference>
<feature type="compositionally biased region" description="Low complexity" evidence="1">
    <location>
        <begin position="398"/>
        <end position="417"/>
    </location>
</feature>
<dbReference type="InterPro" id="IPR029058">
    <property type="entry name" value="AB_hydrolase_fold"/>
</dbReference>
<dbReference type="SUPFAM" id="SSF53474">
    <property type="entry name" value="alpha/beta-Hydrolases"/>
    <property type="match status" value="1"/>
</dbReference>
<dbReference type="Gene3D" id="3.40.50.1820">
    <property type="entry name" value="alpha/beta hydrolase"/>
    <property type="match status" value="1"/>
</dbReference>
<feature type="compositionally biased region" description="Basic residues" evidence="1">
    <location>
        <begin position="256"/>
        <end position="266"/>
    </location>
</feature>
<feature type="compositionally biased region" description="Basic and acidic residues" evidence="1">
    <location>
        <begin position="279"/>
        <end position="291"/>
    </location>
</feature>